<keyword evidence="10" id="KW-0325">Glycoprotein</keyword>
<reference evidence="13" key="3">
    <citation type="submission" date="2023-05" db="EMBL/GenBank/DDBJ databases">
        <authorList>
            <person name="Smith C.H."/>
        </authorList>
    </citation>
    <scope>NUCLEOTIDE SEQUENCE</scope>
    <source>
        <strain evidence="13">CHS0354</strain>
        <tissue evidence="13">Mantle</tissue>
    </source>
</reference>
<evidence type="ECO:0000256" key="7">
    <source>
        <dbReference type="ARBA" id="ARBA00022807"/>
    </source>
</evidence>
<dbReference type="InterPro" id="IPR038765">
    <property type="entry name" value="Papain-like_cys_pep_sf"/>
</dbReference>
<evidence type="ECO:0000256" key="2">
    <source>
        <dbReference type="ARBA" id="ARBA00008455"/>
    </source>
</evidence>
<evidence type="ECO:0000256" key="3">
    <source>
        <dbReference type="ARBA" id="ARBA00012516"/>
    </source>
</evidence>
<evidence type="ECO:0000256" key="4">
    <source>
        <dbReference type="ARBA" id="ARBA00022670"/>
    </source>
</evidence>
<dbReference type="SUPFAM" id="SSF54001">
    <property type="entry name" value="Cysteine proteinases"/>
    <property type="match status" value="1"/>
</dbReference>
<proteinExistence type="inferred from homology"/>
<gene>
    <name evidence="13" type="ORF">CHS0354_008700</name>
</gene>
<keyword evidence="14" id="KW-1185">Reference proteome</keyword>
<evidence type="ECO:0000256" key="5">
    <source>
        <dbReference type="ARBA" id="ARBA00022729"/>
    </source>
</evidence>
<reference evidence="13" key="2">
    <citation type="journal article" date="2021" name="Genome Biol. Evol.">
        <title>Developing a high-quality reference genome for a parasitic bivalve with doubly uniparental inheritance (Bivalvia: Unionida).</title>
        <authorList>
            <person name="Smith C.H."/>
        </authorList>
    </citation>
    <scope>NUCLEOTIDE SEQUENCE</scope>
    <source>
        <strain evidence="13">CHS0354</strain>
        <tissue evidence="13">Mantle</tissue>
    </source>
</reference>
<reference evidence="13" key="1">
    <citation type="journal article" date="2021" name="Genome Biol. Evol.">
        <title>A High-Quality Reference Genome for a Parasitic Bivalve with Doubly Uniparental Inheritance (Bivalvia: Unionida).</title>
        <authorList>
            <person name="Smith C.H."/>
        </authorList>
    </citation>
    <scope>NUCLEOTIDE SEQUENCE</scope>
    <source>
        <strain evidence="13">CHS0354</strain>
    </source>
</reference>
<comment type="similarity">
    <text evidence="2">Belongs to the peptidase C1 family.</text>
</comment>
<dbReference type="EMBL" id="JAEAOA010000568">
    <property type="protein sequence ID" value="KAK3610410.1"/>
    <property type="molecule type" value="Genomic_DNA"/>
</dbReference>
<accession>A0AAE0WEH0</accession>
<dbReference type="InterPro" id="IPR000668">
    <property type="entry name" value="Peptidase_C1A_C"/>
</dbReference>
<keyword evidence="7" id="KW-0788">Thiol protease</keyword>
<dbReference type="SMART" id="SM00645">
    <property type="entry name" value="Pept_C1"/>
    <property type="match status" value="1"/>
</dbReference>
<dbReference type="Proteomes" id="UP001195483">
    <property type="component" value="Unassembled WGS sequence"/>
</dbReference>
<comment type="caution">
    <text evidence="13">The sequence shown here is derived from an EMBL/GenBank/DDBJ whole genome shotgun (WGS) entry which is preliminary data.</text>
</comment>
<sequence>MVPTNTLVLMLSLFVFCQAIEVVHFNKPAGSRNRFSCFKPSATPIQGVRTKPRPHEYLNVKDLPKAFDWGDVDGKNFLSTTRNQHIPQYCGSCWAMGSTSSFADRINIMRKGAWPSAYLSAQNVIDCGDAGSCNGGDDQAVWEYAHKHGIPDETCNNYQAKNQDCNTFDQCGTCTTFGECAPVQNYTLWKVGDYGTVSGREKMMAEIYKNGPISCGIDATDGLEKYTGGVYKEKKILPMVNHIVSVVGWGVDSTGVEYWIVRNSWGEPWGEHGFFRIVTSAYEGGQGNHYNLAIESRCAYGDAIIPSNYRARLD</sequence>
<evidence type="ECO:0000259" key="12">
    <source>
        <dbReference type="SMART" id="SM00645"/>
    </source>
</evidence>
<comment type="catalytic activity">
    <reaction evidence="1">
        <text>Release of C-terminal amino acid residues with broad specificity, but lacks action on C-terminal proline. Shows weak endopeptidase activity.</text>
        <dbReference type="EC" id="3.4.18.1"/>
    </reaction>
</comment>
<dbReference type="PRINTS" id="PR00705">
    <property type="entry name" value="PAPAIN"/>
</dbReference>
<dbReference type="GO" id="GO:0006508">
    <property type="term" value="P:proteolysis"/>
    <property type="evidence" value="ECO:0007669"/>
    <property type="project" value="UniProtKB-KW"/>
</dbReference>
<evidence type="ECO:0000256" key="9">
    <source>
        <dbReference type="ARBA" id="ARBA00023157"/>
    </source>
</evidence>
<evidence type="ECO:0000256" key="11">
    <source>
        <dbReference type="SAM" id="SignalP"/>
    </source>
</evidence>
<name>A0AAE0WEH0_9BIVA</name>
<evidence type="ECO:0000256" key="1">
    <source>
        <dbReference type="ARBA" id="ARBA00001594"/>
    </source>
</evidence>
<evidence type="ECO:0000313" key="14">
    <source>
        <dbReference type="Proteomes" id="UP001195483"/>
    </source>
</evidence>
<evidence type="ECO:0000313" key="13">
    <source>
        <dbReference type="EMBL" id="KAK3610410.1"/>
    </source>
</evidence>
<dbReference type="EC" id="3.4.18.1" evidence="3"/>
<dbReference type="FunFam" id="3.90.70.10:FF:000060">
    <property type="entry name" value="Cathepsin Z"/>
    <property type="match status" value="1"/>
</dbReference>
<evidence type="ECO:0000256" key="6">
    <source>
        <dbReference type="ARBA" id="ARBA00022801"/>
    </source>
</evidence>
<keyword evidence="9" id="KW-1015">Disulfide bond</keyword>
<dbReference type="Pfam" id="PF00112">
    <property type="entry name" value="Peptidase_C1"/>
    <property type="match status" value="1"/>
</dbReference>
<dbReference type="InterPro" id="IPR033157">
    <property type="entry name" value="CTSZ"/>
</dbReference>
<feature type="domain" description="Peptidase C1A papain C-terminal" evidence="12">
    <location>
        <begin position="63"/>
        <end position="297"/>
    </location>
</feature>
<dbReference type="CDD" id="cd02698">
    <property type="entry name" value="Peptidase_C1A_CathepsinX"/>
    <property type="match status" value="1"/>
</dbReference>
<feature type="signal peptide" evidence="11">
    <location>
        <begin position="1"/>
        <end position="19"/>
    </location>
</feature>
<dbReference type="PROSITE" id="PS00640">
    <property type="entry name" value="THIOL_PROTEASE_ASN"/>
    <property type="match status" value="1"/>
</dbReference>
<keyword evidence="4" id="KW-0645">Protease</keyword>
<dbReference type="InterPro" id="IPR025661">
    <property type="entry name" value="Pept_asp_AS"/>
</dbReference>
<evidence type="ECO:0000256" key="8">
    <source>
        <dbReference type="ARBA" id="ARBA00023145"/>
    </source>
</evidence>
<keyword evidence="5 11" id="KW-0732">Signal</keyword>
<keyword evidence="8" id="KW-0865">Zymogen</keyword>
<dbReference type="AlphaFoldDB" id="A0AAE0WEH0"/>
<dbReference type="PANTHER" id="PTHR12411">
    <property type="entry name" value="CYSTEINE PROTEASE FAMILY C1-RELATED"/>
    <property type="match status" value="1"/>
</dbReference>
<protein>
    <recommendedName>
        <fullName evidence="3">cathepsin X</fullName>
        <ecNumber evidence="3">3.4.18.1</ecNumber>
    </recommendedName>
</protein>
<keyword evidence="6" id="KW-0378">Hydrolase</keyword>
<organism evidence="13 14">
    <name type="scientific">Potamilus streckersoni</name>
    <dbReference type="NCBI Taxonomy" id="2493646"/>
    <lineage>
        <taxon>Eukaryota</taxon>
        <taxon>Metazoa</taxon>
        <taxon>Spiralia</taxon>
        <taxon>Lophotrochozoa</taxon>
        <taxon>Mollusca</taxon>
        <taxon>Bivalvia</taxon>
        <taxon>Autobranchia</taxon>
        <taxon>Heteroconchia</taxon>
        <taxon>Palaeoheterodonta</taxon>
        <taxon>Unionida</taxon>
        <taxon>Unionoidea</taxon>
        <taxon>Unionidae</taxon>
        <taxon>Ambleminae</taxon>
        <taxon>Lampsilini</taxon>
        <taxon>Potamilus</taxon>
    </lineage>
</organism>
<feature type="chain" id="PRO_5041939921" description="cathepsin X" evidence="11">
    <location>
        <begin position="20"/>
        <end position="314"/>
    </location>
</feature>
<dbReference type="InterPro" id="IPR013128">
    <property type="entry name" value="Peptidase_C1A"/>
</dbReference>
<dbReference type="GO" id="GO:0016807">
    <property type="term" value="F:cysteine-type carboxypeptidase activity"/>
    <property type="evidence" value="ECO:0007669"/>
    <property type="project" value="UniProtKB-EC"/>
</dbReference>
<evidence type="ECO:0000256" key="10">
    <source>
        <dbReference type="ARBA" id="ARBA00023180"/>
    </source>
</evidence>
<dbReference type="Gene3D" id="3.90.70.10">
    <property type="entry name" value="Cysteine proteinases"/>
    <property type="match status" value="1"/>
</dbReference>